<organism evidence="2">
    <name type="scientific">Triticum aestivum</name>
    <name type="common">Wheat</name>
    <dbReference type="NCBI Taxonomy" id="4565"/>
    <lineage>
        <taxon>Eukaryota</taxon>
        <taxon>Viridiplantae</taxon>
        <taxon>Streptophyta</taxon>
        <taxon>Embryophyta</taxon>
        <taxon>Tracheophyta</taxon>
        <taxon>Spermatophyta</taxon>
        <taxon>Magnoliopsida</taxon>
        <taxon>Liliopsida</taxon>
        <taxon>Poales</taxon>
        <taxon>Poaceae</taxon>
        <taxon>BOP clade</taxon>
        <taxon>Pooideae</taxon>
        <taxon>Triticodae</taxon>
        <taxon>Triticeae</taxon>
        <taxon>Triticinae</taxon>
        <taxon>Triticum</taxon>
    </lineage>
</organism>
<dbReference type="AlphaFoldDB" id="A0A3B6AY74"/>
<name>A0A3B6AY74_WHEAT</name>
<dbReference type="Gramene" id="TraesCS2A02G247500.1">
    <property type="protein sequence ID" value="TraesCS2A02G247500.1"/>
    <property type="gene ID" value="TraesCS2A02G247500"/>
</dbReference>
<protein>
    <submittedName>
        <fullName evidence="2">Uncharacterized protein</fullName>
    </submittedName>
</protein>
<reference evidence="2" key="2">
    <citation type="submission" date="2018-10" db="UniProtKB">
        <authorList>
            <consortium name="EnsemblPlants"/>
        </authorList>
    </citation>
    <scope>IDENTIFICATION</scope>
</reference>
<sequence length="196" mass="20732">MAEGNEGHVNESENDATSTYRFRVLLGTTDKNREARGALVRMELRSLARKRCRGSNGAEARPVEAGNDERLTESAEVEATRSGGGELHRSRKDCGDNHGGSCSCWAMKIGAVPMAGAEARRPGSSVSGRVAVAASSEGAGRRRCDGGTGGTGRGSDAAEWEDVTRGMCAAQKEGWDRFGPSGGGVEMRERERSIGR</sequence>
<dbReference type="OMA" id="WAMKIGA"/>
<dbReference type="Gramene" id="TraesCS2A03G0588200.1">
    <property type="protein sequence ID" value="TraesCS2A03G0588200.1.CDS"/>
    <property type="gene ID" value="TraesCS2A03G0588200"/>
</dbReference>
<dbReference type="Proteomes" id="UP000019116">
    <property type="component" value="Chromosome 2A"/>
</dbReference>
<evidence type="ECO:0000313" key="2">
    <source>
        <dbReference type="EnsemblPlants" id="TraesCS2A02G247500.1"/>
    </source>
</evidence>
<feature type="region of interest" description="Disordered" evidence="1">
    <location>
        <begin position="131"/>
        <end position="160"/>
    </location>
</feature>
<dbReference type="Gramene" id="TraesNOR2A03G00694100.1">
    <property type="protein sequence ID" value="TraesNOR2A03G00694100.1"/>
    <property type="gene ID" value="TraesNOR2A03G00694100"/>
</dbReference>
<evidence type="ECO:0000313" key="3">
    <source>
        <dbReference type="Proteomes" id="UP000019116"/>
    </source>
</evidence>
<evidence type="ECO:0000256" key="1">
    <source>
        <dbReference type="SAM" id="MobiDB-lite"/>
    </source>
</evidence>
<feature type="compositionally biased region" description="Basic and acidic residues" evidence="1">
    <location>
        <begin position="86"/>
        <end position="96"/>
    </location>
</feature>
<dbReference type="Gramene" id="TraesJAG2A03G00684900.1">
    <property type="protein sequence ID" value="TraesJAG2A03G00684900.1"/>
    <property type="gene ID" value="TraesJAG2A03G00684900"/>
</dbReference>
<feature type="region of interest" description="Disordered" evidence="1">
    <location>
        <begin position="51"/>
        <end position="97"/>
    </location>
</feature>
<dbReference type="Gramene" id="TraesCAD_scaffold_001392_01G000100.1">
    <property type="protein sequence ID" value="TraesCAD_scaffold_001392_01G000100.1"/>
    <property type="gene ID" value="TraesCAD_scaffold_001392_01G000100"/>
</dbReference>
<proteinExistence type="predicted"/>
<accession>A0A3B6AY74</accession>
<dbReference type="Gramene" id="TraesWEE_scaffold_000599_01G000100.1">
    <property type="protein sequence ID" value="TraesWEE_scaffold_000599_01G000100.1"/>
    <property type="gene ID" value="TraesWEE_scaffold_000599_01G000100"/>
</dbReference>
<keyword evidence="3" id="KW-1185">Reference proteome</keyword>
<feature type="region of interest" description="Disordered" evidence="1">
    <location>
        <begin position="173"/>
        <end position="196"/>
    </location>
</feature>
<feature type="compositionally biased region" description="Basic and acidic residues" evidence="1">
    <location>
        <begin position="186"/>
        <end position="196"/>
    </location>
</feature>
<reference evidence="2" key="1">
    <citation type="submission" date="2018-08" db="EMBL/GenBank/DDBJ databases">
        <authorList>
            <person name="Rossello M."/>
        </authorList>
    </citation>
    <scope>NUCLEOTIDE SEQUENCE [LARGE SCALE GENOMIC DNA]</scope>
    <source>
        <strain evidence="2">cv. Chinese Spring</strain>
    </source>
</reference>
<dbReference type="EnsemblPlants" id="TraesCS2A02G247500.1">
    <property type="protein sequence ID" value="TraesCS2A02G247500.1"/>
    <property type="gene ID" value="TraesCS2A02G247500"/>
</dbReference>